<evidence type="ECO:0000256" key="3">
    <source>
        <dbReference type="ARBA" id="ARBA00022679"/>
    </source>
</evidence>
<dbReference type="PROSITE" id="PS00723">
    <property type="entry name" value="POLYPRENYL_SYNTHASE_1"/>
    <property type="match status" value="1"/>
</dbReference>
<evidence type="ECO:0000256" key="4">
    <source>
        <dbReference type="ARBA" id="ARBA00022723"/>
    </source>
</evidence>
<sequence length="289" mass="32634">MEKLIKELQEKIDYYLNLYMPKEDEFPPELHKAMRYCLFSGGKRLRPALLLLSYEVCDGGKFEDVMPFACAVELIHTYSLIHDDLPAMDNDDYRRGKLTTHKVFGEAIAILSGDALFSYSFNLITKTNKKPEIILKGIEILTDAIGNYGIIGGQTMDILMKGKTPSPKILRYIHSHKTAFFISSCCEIGGILAEGKSKDIENLKKGGFYLGMAFQIADDLLDVYGDEEKVGKKLKKDIEKITYPNVYGVKLSQKMLSKYTELAKGFFGNIGKRGEILVHLADSLEKRVY</sequence>
<dbReference type="SFLD" id="SFLDS00005">
    <property type="entry name" value="Isoprenoid_Synthase_Type_I"/>
    <property type="match status" value="1"/>
</dbReference>
<dbReference type="Gene3D" id="1.10.600.10">
    <property type="entry name" value="Farnesyl Diphosphate Synthase"/>
    <property type="match status" value="1"/>
</dbReference>
<name>A0A7C4U7W9_UNCW3</name>
<evidence type="ECO:0000256" key="6">
    <source>
        <dbReference type="ARBA" id="ARBA00023229"/>
    </source>
</evidence>
<dbReference type="SFLD" id="SFLDG01017">
    <property type="entry name" value="Polyprenyl_Transferase_Like"/>
    <property type="match status" value="1"/>
</dbReference>
<dbReference type="FunFam" id="1.10.600.10:FF:000001">
    <property type="entry name" value="Geranylgeranyl diphosphate synthase"/>
    <property type="match status" value="1"/>
</dbReference>
<evidence type="ECO:0000256" key="2">
    <source>
        <dbReference type="ARBA" id="ARBA00006706"/>
    </source>
</evidence>
<keyword evidence="6" id="KW-0414">Isoprene biosynthesis</keyword>
<dbReference type="InterPro" id="IPR033749">
    <property type="entry name" value="Polyprenyl_synt_CS"/>
</dbReference>
<gene>
    <name evidence="8" type="ORF">ENV67_07130</name>
</gene>
<reference evidence="8" key="1">
    <citation type="journal article" date="2020" name="mSystems">
        <title>Genome- and Community-Level Interaction Insights into Carbon Utilization and Element Cycling Functions of Hydrothermarchaeota in Hydrothermal Sediment.</title>
        <authorList>
            <person name="Zhou Z."/>
            <person name="Liu Y."/>
            <person name="Xu W."/>
            <person name="Pan J."/>
            <person name="Luo Z.H."/>
            <person name="Li M."/>
        </authorList>
    </citation>
    <scope>NUCLEOTIDE SEQUENCE [LARGE SCALE GENOMIC DNA]</scope>
    <source>
        <strain evidence="8">SpSt-780</strain>
    </source>
</reference>
<accession>A0A7C4U7W9</accession>
<dbReference type="CDD" id="cd00685">
    <property type="entry name" value="Trans_IPPS_HT"/>
    <property type="match status" value="1"/>
</dbReference>
<dbReference type="GO" id="GO:0005737">
    <property type="term" value="C:cytoplasm"/>
    <property type="evidence" value="ECO:0007669"/>
    <property type="project" value="UniProtKB-ARBA"/>
</dbReference>
<comment type="caution">
    <text evidence="8">The sequence shown here is derived from an EMBL/GenBank/DDBJ whole genome shotgun (WGS) entry which is preliminary data.</text>
</comment>
<evidence type="ECO:0000313" key="8">
    <source>
        <dbReference type="EMBL" id="HGW92293.1"/>
    </source>
</evidence>
<dbReference type="InterPro" id="IPR053378">
    <property type="entry name" value="Prenyl_diphosphate_synthase"/>
</dbReference>
<dbReference type="GO" id="GO:0016114">
    <property type="term" value="P:terpenoid biosynthetic process"/>
    <property type="evidence" value="ECO:0007669"/>
    <property type="project" value="UniProtKB-ARBA"/>
</dbReference>
<dbReference type="NCBIfam" id="NF045485">
    <property type="entry name" value="FPPsyn"/>
    <property type="match status" value="1"/>
</dbReference>
<dbReference type="GO" id="GO:0046872">
    <property type="term" value="F:metal ion binding"/>
    <property type="evidence" value="ECO:0007669"/>
    <property type="project" value="UniProtKB-KW"/>
</dbReference>
<dbReference type="Pfam" id="PF00348">
    <property type="entry name" value="polyprenyl_synt"/>
    <property type="match status" value="1"/>
</dbReference>
<comment type="similarity">
    <text evidence="2 7">Belongs to the FPP/GGPP synthase family.</text>
</comment>
<dbReference type="GO" id="GO:0004659">
    <property type="term" value="F:prenyltransferase activity"/>
    <property type="evidence" value="ECO:0007669"/>
    <property type="project" value="InterPro"/>
</dbReference>
<dbReference type="AlphaFoldDB" id="A0A7C4U7W9"/>
<dbReference type="PANTHER" id="PTHR43281">
    <property type="entry name" value="FARNESYL DIPHOSPHATE SYNTHASE"/>
    <property type="match status" value="1"/>
</dbReference>
<dbReference type="PANTHER" id="PTHR43281:SF1">
    <property type="entry name" value="FARNESYL DIPHOSPHATE SYNTHASE"/>
    <property type="match status" value="1"/>
</dbReference>
<keyword evidence="5" id="KW-0460">Magnesium</keyword>
<keyword evidence="3 7" id="KW-0808">Transferase</keyword>
<keyword evidence="4" id="KW-0479">Metal-binding</keyword>
<dbReference type="InterPro" id="IPR008949">
    <property type="entry name" value="Isoprenoid_synthase_dom_sf"/>
</dbReference>
<comment type="cofactor">
    <cofactor evidence="1">
        <name>Mg(2+)</name>
        <dbReference type="ChEBI" id="CHEBI:18420"/>
    </cofactor>
</comment>
<protein>
    <submittedName>
        <fullName evidence="8">Polyprenyl synthetase family protein</fullName>
    </submittedName>
</protein>
<evidence type="ECO:0000256" key="5">
    <source>
        <dbReference type="ARBA" id="ARBA00022842"/>
    </source>
</evidence>
<proteinExistence type="inferred from homology"/>
<dbReference type="InterPro" id="IPR000092">
    <property type="entry name" value="Polyprenyl_synt"/>
</dbReference>
<organism evidence="8">
    <name type="scientific">candidate division WOR-3 bacterium</name>
    <dbReference type="NCBI Taxonomy" id="2052148"/>
    <lineage>
        <taxon>Bacteria</taxon>
        <taxon>Bacteria division WOR-3</taxon>
    </lineage>
</organism>
<dbReference type="EMBL" id="DTHG01000088">
    <property type="protein sequence ID" value="HGW92293.1"/>
    <property type="molecule type" value="Genomic_DNA"/>
</dbReference>
<dbReference type="PROSITE" id="PS00444">
    <property type="entry name" value="POLYPRENYL_SYNTHASE_2"/>
    <property type="match status" value="1"/>
</dbReference>
<dbReference type="SUPFAM" id="SSF48576">
    <property type="entry name" value="Terpenoid synthases"/>
    <property type="match status" value="1"/>
</dbReference>
<evidence type="ECO:0000256" key="7">
    <source>
        <dbReference type="RuleBase" id="RU004466"/>
    </source>
</evidence>
<evidence type="ECO:0000256" key="1">
    <source>
        <dbReference type="ARBA" id="ARBA00001946"/>
    </source>
</evidence>